<sequence length="282" mass="31723">MQAFSPLSSQTSPQKTPNILAKIVRQKKQEIEQLYSQHSLKELESSIHQYSLPKNFRLALHQGVMQPSLIAEVKKASPSKGIIREDFDPVEIATAYERNQAACLSVLTDEKFFCGSFENLLRVRQNVSLPLLCKEFIIDPIQIYWARKHGADAILLIAAILSDQQIQSFLKLIHRLGMEALIEVHTLGELDRVLKLSEVRLIGINNRNLEDFSVDLKTTQQLIAQRKEQIENLGITLVSESGIHTKSDLDFVLACGADAVLIGESLVKQIDIKTAIKNLYSH</sequence>
<dbReference type="UniPathway" id="UPA00035">
    <property type="reaction ID" value="UER00043"/>
</dbReference>
<comment type="catalytic activity">
    <reaction evidence="1 9">
        <text>1-(2-carboxyphenylamino)-1-deoxy-D-ribulose 5-phosphate + H(+) = (1S,2R)-1-C-(indol-3-yl)glycerol 3-phosphate + CO2 + H2O</text>
        <dbReference type="Rhea" id="RHEA:23476"/>
        <dbReference type="ChEBI" id="CHEBI:15377"/>
        <dbReference type="ChEBI" id="CHEBI:15378"/>
        <dbReference type="ChEBI" id="CHEBI:16526"/>
        <dbReference type="ChEBI" id="CHEBI:58613"/>
        <dbReference type="ChEBI" id="CHEBI:58866"/>
        <dbReference type="EC" id="4.1.1.48"/>
    </reaction>
</comment>
<dbReference type="FunFam" id="3.20.20.70:FF:000024">
    <property type="entry name" value="Indole-3-glycerol phosphate synthase"/>
    <property type="match status" value="1"/>
</dbReference>
<dbReference type="STRING" id="497965.Cyan7822_2401"/>
<reference evidence="12" key="1">
    <citation type="journal article" date="2011" name="MBio">
        <title>Novel metabolic attributes of the genus Cyanothece, comprising a group of unicellular nitrogen-fixing Cyanobacteria.</title>
        <authorList>
            <person name="Bandyopadhyay A."/>
            <person name="Elvitigala T."/>
            <person name="Welsh E."/>
            <person name="Stockel J."/>
            <person name="Liberton M."/>
            <person name="Min H."/>
            <person name="Sherman L.A."/>
            <person name="Pakrasi H.B."/>
        </authorList>
    </citation>
    <scope>NUCLEOTIDE SEQUENCE [LARGE SCALE GENOMIC DNA]</scope>
    <source>
        <strain evidence="12">PCC 7822</strain>
    </source>
</reference>
<dbReference type="InterPro" id="IPR045186">
    <property type="entry name" value="Indole-3-glycerol_P_synth"/>
</dbReference>
<dbReference type="RefSeq" id="WP_013322481.1">
    <property type="nucleotide sequence ID" value="NC_014501.1"/>
</dbReference>
<evidence type="ECO:0000313" key="11">
    <source>
        <dbReference type="EMBL" id="ADN14376.1"/>
    </source>
</evidence>
<feature type="domain" description="Indole-3-glycerol phosphate synthase" evidence="10">
    <location>
        <begin position="20"/>
        <end position="279"/>
    </location>
</feature>
<evidence type="ECO:0000313" key="12">
    <source>
        <dbReference type="Proteomes" id="UP000008206"/>
    </source>
</evidence>
<dbReference type="HOGENOM" id="CLU_034247_2_0_3"/>
<dbReference type="InterPro" id="IPR013785">
    <property type="entry name" value="Aldolase_TIM"/>
</dbReference>
<keyword evidence="4 9" id="KW-0028">Amino-acid biosynthesis</keyword>
<accession>E0UFZ3</accession>
<evidence type="ECO:0000256" key="1">
    <source>
        <dbReference type="ARBA" id="ARBA00001633"/>
    </source>
</evidence>
<dbReference type="PANTHER" id="PTHR22854:SF2">
    <property type="entry name" value="INDOLE-3-GLYCEROL-PHOSPHATE SYNTHASE"/>
    <property type="match status" value="1"/>
</dbReference>
<evidence type="ECO:0000256" key="9">
    <source>
        <dbReference type="HAMAP-Rule" id="MF_00134"/>
    </source>
</evidence>
<protein>
    <recommendedName>
        <fullName evidence="9">Indole-3-glycerol phosphate synthase</fullName>
        <shortName evidence="9">IGPS</shortName>
        <ecNumber evidence="9">4.1.1.48</ecNumber>
    </recommendedName>
</protein>
<dbReference type="GO" id="GO:0004425">
    <property type="term" value="F:indole-3-glycerol-phosphate synthase activity"/>
    <property type="evidence" value="ECO:0007669"/>
    <property type="project" value="UniProtKB-UniRule"/>
</dbReference>
<dbReference type="PANTHER" id="PTHR22854">
    <property type="entry name" value="TRYPTOPHAN BIOSYNTHESIS PROTEIN"/>
    <property type="match status" value="1"/>
</dbReference>
<dbReference type="InterPro" id="IPR001468">
    <property type="entry name" value="Indole-3-GlycerolPSynthase_CS"/>
</dbReference>
<dbReference type="EMBL" id="CP002198">
    <property type="protein sequence ID" value="ADN14376.1"/>
    <property type="molecule type" value="Genomic_DNA"/>
</dbReference>
<dbReference type="Proteomes" id="UP000008206">
    <property type="component" value="Chromosome"/>
</dbReference>
<proteinExistence type="inferred from homology"/>
<keyword evidence="5 9" id="KW-0210">Decarboxylase</keyword>
<evidence type="ECO:0000259" key="10">
    <source>
        <dbReference type="Pfam" id="PF00218"/>
    </source>
</evidence>
<keyword evidence="12" id="KW-1185">Reference proteome</keyword>
<name>E0UFZ3_GLOV7</name>
<comment type="pathway">
    <text evidence="2 9">Amino-acid biosynthesis; L-tryptophan biosynthesis; L-tryptophan from chorismate: step 4/5.</text>
</comment>
<dbReference type="Pfam" id="PF00218">
    <property type="entry name" value="IGPS"/>
    <property type="match status" value="1"/>
</dbReference>
<keyword evidence="6 9" id="KW-0822">Tryptophan biosynthesis</keyword>
<keyword evidence="7 9" id="KW-0057">Aromatic amino acid biosynthesis</keyword>
<dbReference type="eggNOG" id="COG0134">
    <property type="taxonomic scope" value="Bacteria"/>
</dbReference>
<evidence type="ECO:0000256" key="8">
    <source>
        <dbReference type="ARBA" id="ARBA00023239"/>
    </source>
</evidence>
<organism evidence="11 12">
    <name type="scientific">Gloeothece verrucosa (strain PCC 7822)</name>
    <name type="common">Cyanothece sp. (strain PCC 7822)</name>
    <dbReference type="NCBI Taxonomy" id="497965"/>
    <lineage>
        <taxon>Bacteria</taxon>
        <taxon>Bacillati</taxon>
        <taxon>Cyanobacteriota</taxon>
        <taxon>Cyanophyceae</taxon>
        <taxon>Oscillatoriophycideae</taxon>
        <taxon>Chroococcales</taxon>
        <taxon>Aphanothecaceae</taxon>
        <taxon>Gloeothece</taxon>
        <taxon>Gloeothece verrucosa</taxon>
    </lineage>
</organism>
<dbReference type="GO" id="GO:0004640">
    <property type="term" value="F:phosphoribosylanthranilate isomerase activity"/>
    <property type="evidence" value="ECO:0007669"/>
    <property type="project" value="TreeGrafter"/>
</dbReference>
<dbReference type="KEGG" id="cyj:Cyan7822_2401"/>
<evidence type="ECO:0000256" key="4">
    <source>
        <dbReference type="ARBA" id="ARBA00022605"/>
    </source>
</evidence>
<dbReference type="CDD" id="cd00331">
    <property type="entry name" value="IGPS"/>
    <property type="match status" value="1"/>
</dbReference>
<dbReference type="AlphaFoldDB" id="E0UFZ3"/>
<keyword evidence="8 9" id="KW-0456">Lyase</keyword>
<dbReference type="OrthoDB" id="9804217at2"/>
<gene>
    <name evidence="9" type="primary">trpC</name>
    <name evidence="11" type="ordered locus">Cyan7822_2401</name>
</gene>
<evidence type="ECO:0000256" key="3">
    <source>
        <dbReference type="ARBA" id="ARBA00008737"/>
    </source>
</evidence>
<evidence type="ECO:0000256" key="5">
    <source>
        <dbReference type="ARBA" id="ARBA00022793"/>
    </source>
</evidence>
<dbReference type="NCBIfam" id="NF001372">
    <property type="entry name" value="PRK00278.1-4"/>
    <property type="match status" value="1"/>
</dbReference>
<dbReference type="PROSITE" id="PS00614">
    <property type="entry name" value="IGPS"/>
    <property type="match status" value="1"/>
</dbReference>
<dbReference type="Gene3D" id="3.20.20.70">
    <property type="entry name" value="Aldolase class I"/>
    <property type="match status" value="1"/>
</dbReference>
<dbReference type="EC" id="4.1.1.48" evidence="9"/>
<evidence type="ECO:0000256" key="2">
    <source>
        <dbReference type="ARBA" id="ARBA00004696"/>
    </source>
</evidence>
<evidence type="ECO:0000256" key="7">
    <source>
        <dbReference type="ARBA" id="ARBA00023141"/>
    </source>
</evidence>
<dbReference type="InterPro" id="IPR013798">
    <property type="entry name" value="Indole-3-glycerol_P_synth_dom"/>
</dbReference>
<dbReference type="GO" id="GO:0000162">
    <property type="term" value="P:L-tryptophan biosynthetic process"/>
    <property type="evidence" value="ECO:0007669"/>
    <property type="project" value="UniProtKB-UniRule"/>
</dbReference>
<dbReference type="HAMAP" id="MF_00134_B">
    <property type="entry name" value="IGPS_B"/>
    <property type="match status" value="1"/>
</dbReference>
<dbReference type="NCBIfam" id="NF001377">
    <property type="entry name" value="PRK00278.2-4"/>
    <property type="match status" value="1"/>
</dbReference>
<comment type="similarity">
    <text evidence="3 9">Belongs to the TrpC family.</text>
</comment>
<evidence type="ECO:0000256" key="6">
    <source>
        <dbReference type="ARBA" id="ARBA00022822"/>
    </source>
</evidence>
<dbReference type="SUPFAM" id="SSF51366">
    <property type="entry name" value="Ribulose-phoshate binding barrel"/>
    <property type="match status" value="1"/>
</dbReference>
<dbReference type="InterPro" id="IPR011060">
    <property type="entry name" value="RibuloseP-bd_barrel"/>
</dbReference>